<dbReference type="GO" id="GO:0010737">
    <property type="term" value="P:protein kinase A signaling"/>
    <property type="evidence" value="ECO:0007669"/>
    <property type="project" value="TreeGrafter"/>
</dbReference>
<dbReference type="EMBL" id="WIWV01000077">
    <property type="protein sequence ID" value="KAF7714704.1"/>
    <property type="molecule type" value="Genomic_DNA"/>
</dbReference>
<accession>A0A8J8WIV6</accession>
<feature type="region of interest" description="Disordered" evidence="3">
    <location>
        <begin position="459"/>
        <end position="482"/>
    </location>
</feature>
<evidence type="ECO:0000256" key="3">
    <source>
        <dbReference type="SAM" id="MobiDB-lite"/>
    </source>
</evidence>
<dbReference type="PANTHER" id="PTHR12832:SF18">
    <property type="entry name" value="IQ CALMODULIN-BINDING MOTIF DOMAIN PROTEIN (AFU_ORTHOLOGUE AFUA_1G08920)"/>
    <property type="match status" value="1"/>
</dbReference>
<evidence type="ECO:0000313" key="5">
    <source>
        <dbReference type="Proteomes" id="UP000631181"/>
    </source>
</evidence>
<dbReference type="Pfam" id="PF05794">
    <property type="entry name" value="Tcp11"/>
    <property type="match status" value="1"/>
</dbReference>
<keyword evidence="2" id="KW-0175">Coiled coil</keyword>
<evidence type="ECO:0000256" key="2">
    <source>
        <dbReference type="SAM" id="Coils"/>
    </source>
</evidence>
<dbReference type="AlphaFoldDB" id="A0A8J8WIV6"/>
<feature type="region of interest" description="Disordered" evidence="3">
    <location>
        <begin position="59"/>
        <end position="92"/>
    </location>
</feature>
<gene>
    <name evidence="4" type="ORF">PECM_007915</name>
</gene>
<comment type="caution">
    <text evidence="4">The sequence shown here is derived from an EMBL/GenBank/DDBJ whole genome shotgun (WGS) entry which is preliminary data.</text>
</comment>
<dbReference type="PANTHER" id="PTHR12832">
    <property type="entry name" value="TESTIS-SPECIFIC PROTEIN PBS13 T-COMPLEX 11"/>
    <property type="match status" value="1"/>
</dbReference>
<reference evidence="4" key="1">
    <citation type="journal article" date="2020" name="Front. Microbiol.">
        <title>Gene regulatory networks of Penicillium echinulatum 2HH and Penicillium oxalicum 114-2 inferred by a computational biology approach.</title>
        <authorList>
            <person name="Lenz A.R."/>
            <person name="Galan-Vasquez E."/>
            <person name="Balbinot E."/>
            <person name="De Abreu F.P."/>
            <person name="De Oliveira N.S."/>
            <person name="Da Rosa L.O."/>
            <person name="De Avila E Silva S."/>
            <person name="Camassola M."/>
            <person name="Dillon A.J.P."/>
            <person name="Perez-Rueda E."/>
        </authorList>
    </citation>
    <scope>NUCLEOTIDE SEQUENCE</scope>
    <source>
        <strain evidence="4">S1M29</strain>
    </source>
</reference>
<dbReference type="InterPro" id="IPR008862">
    <property type="entry name" value="Tcp11"/>
</dbReference>
<feature type="coiled-coil region" evidence="2">
    <location>
        <begin position="155"/>
        <end position="193"/>
    </location>
</feature>
<dbReference type="Proteomes" id="UP000631181">
    <property type="component" value="Unassembled WGS sequence"/>
</dbReference>
<name>A0A8J8WIV6_9EURO</name>
<keyword evidence="5" id="KW-1185">Reference proteome</keyword>
<feature type="compositionally biased region" description="Low complexity" evidence="3">
    <location>
        <begin position="62"/>
        <end position="90"/>
    </location>
</feature>
<evidence type="ECO:0000313" key="4">
    <source>
        <dbReference type="EMBL" id="KAF7714704.1"/>
    </source>
</evidence>
<protein>
    <submittedName>
        <fullName evidence="4">T-complex 11 family protein</fullName>
    </submittedName>
</protein>
<organism evidence="4 5">
    <name type="scientific">Penicillium ucsense</name>
    <dbReference type="NCBI Taxonomy" id="2839758"/>
    <lineage>
        <taxon>Eukaryota</taxon>
        <taxon>Fungi</taxon>
        <taxon>Dikarya</taxon>
        <taxon>Ascomycota</taxon>
        <taxon>Pezizomycotina</taxon>
        <taxon>Eurotiomycetes</taxon>
        <taxon>Eurotiomycetidae</taxon>
        <taxon>Eurotiales</taxon>
        <taxon>Aspergillaceae</taxon>
        <taxon>Penicillium</taxon>
    </lineage>
</organism>
<evidence type="ECO:0000256" key="1">
    <source>
        <dbReference type="ARBA" id="ARBA00010954"/>
    </source>
</evidence>
<dbReference type="OrthoDB" id="276323at2759"/>
<proteinExistence type="inferred from homology"/>
<comment type="similarity">
    <text evidence="1">Belongs to the TCP11 family.</text>
</comment>
<sequence length="979" mass="108385">MLRRNSDIEIQLPDMGATPLSPVVLAEIDDVEMTSTEVASPLNLPPHIAARFYRRNSKIRRSSTASSRRSSVSSLHSHHSNASSNGPSNADNLAQHLRRTSIIESRKARLADRALHAEKVRLRAALAKAATRNLYSEERALAAQQARERLLAEITAKCEDQVKRAKKKAEDQREKLAAEHARLRLEIAEKCAEAEKRRALYQQSHRRRTSSLPAAVEKKIGRAVVTGMTQEAAAQKIQRTWKAYHAKTVMKEFRALGLSVDQVREMSFEKVGALLSNKTVLETTTKILLICGLQDMEGGAIGARGAVRTFLSSYLIATHPADVLSGDGEQEQDLINKAQELLSVFDQVAALLLSGCCSPTVITSDLQALRESHSVFFSAFHAWKSQDSTVLIDIMLAQFVELELIWQTVKNDEAGGAADDYRQGIRQNQILLLARLKRLAGSDKAMELVRQSLKKAKREKKRLASKQAIPRSTEPAAATSTGVLSDGISSAANEPLSNADATVLQELDEQRASPQERFTKIMTALPENRALVHELLLNKEYKIAESSYTKPRRQVMEHMCEQMRRDVEAGQGTAWTVAMATVIQDRLLRSLQPGNSLHVLIGEVLDPKLVENRCQAGTFSYENFFNFMNTILPRLCAPYRDPIVKEFAEDSSGDAIDRLAKLMGIIDLLSLDHTNFMIQVAAPQLIEEAPGYEKRTFDKGIADGSITLGKTRRFWRTNWKVIVDEMKKRDPENVHGEPRPPSSRVYAHGLVDLILSNALVSEDLIPETLALDQQRLERLHARAFQIVATACILLTAKNLLKRDGRSQWKTEADRILSLDFNEITAERVQSILESTHPMPSSASAQLAATTRRVLGPVATASSSAAEQVSVHVRTEIASDWSSADNSATSSPALSFTDPVAKLILSRLRSHILARMSASSASERVRTTSSASQSLASAGMPEFVGEVGKLVEELEKVREVDWLCHSHVYERLYNEGTSSA</sequence>